<proteinExistence type="predicted"/>
<reference evidence="2" key="1">
    <citation type="submission" date="2021-06" db="EMBL/GenBank/DDBJ databases">
        <authorList>
            <person name="Kallberg Y."/>
            <person name="Tangrot J."/>
            <person name="Rosling A."/>
        </authorList>
    </citation>
    <scope>NUCLEOTIDE SEQUENCE</scope>
    <source>
        <strain evidence="2">FL966</strain>
    </source>
</reference>
<organism evidence="2 3">
    <name type="scientific">Cetraspora pellucida</name>
    <dbReference type="NCBI Taxonomy" id="1433469"/>
    <lineage>
        <taxon>Eukaryota</taxon>
        <taxon>Fungi</taxon>
        <taxon>Fungi incertae sedis</taxon>
        <taxon>Mucoromycota</taxon>
        <taxon>Glomeromycotina</taxon>
        <taxon>Glomeromycetes</taxon>
        <taxon>Diversisporales</taxon>
        <taxon>Gigasporaceae</taxon>
        <taxon>Cetraspora</taxon>
    </lineage>
</organism>
<name>A0A9N9J139_9GLOM</name>
<evidence type="ECO:0000256" key="1">
    <source>
        <dbReference type="SAM" id="MobiDB-lite"/>
    </source>
</evidence>
<comment type="caution">
    <text evidence="2">The sequence shown here is derived from an EMBL/GenBank/DDBJ whole genome shotgun (WGS) entry which is preliminary data.</text>
</comment>
<dbReference type="EMBL" id="CAJVQA010019035">
    <property type="protein sequence ID" value="CAG8757128.1"/>
    <property type="molecule type" value="Genomic_DNA"/>
</dbReference>
<dbReference type="Proteomes" id="UP000789759">
    <property type="component" value="Unassembled WGS sequence"/>
</dbReference>
<feature type="region of interest" description="Disordered" evidence="1">
    <location>
        <begin position="92"/>
        <end position="117"/>
    </location>
</feature>
<evidence type="ECO:0000313" key="2">
    <source>
        <dbReference type="EMBL" id="CAG8757128.1"/>
    </source>
</evidence>
<accession>A0A9N9J139</accession>
<keyword evidence="3" id="KW-1185">Reference proteome</keyword>
<evidence type="ECO:0000313" key="3">
    <source>
        <dbReference type="Proteomes" id="UP000789759"/>
    </source>
</evidence>
<gene>
    <name evidence="2" type="ORF">CPELLU_LOCUS15073</name>
</gene>
<protein>
    <submittedName>
        <fullName evidence="2">24905_t:CDS:1</fullName>
    </submittedName>
</protein>
<sequence length="117" mass="13265">MTLHFRQFAGKPTKIAICNSCKNPKTRKFLLILSSILQEISLVPMHHRKYLSPVHMTCLLGCTPGSNPYTTYQFLQDEFFLNKNIHSLEFSPSLSTPSPLPLPLARRSQENTDTTTS</sequence>
<dbReference type="AlphaFoldDB" id="A0A9N9J139"/>
<dbReference type="OrthoDB" id="2447986at2759"/>